<dbReference type="PANTHER" id="PTHR47197:SF3">
    <property type="entry name" value="DIHYDRO-HEME D1 DEHYDROGENASE"/>
    <property type="match status" value="1"/>
</dbReference>
<evidence type="ECO:0008006" key="3">
    <source>
        <dbReference type="Google" id="ProtNLM"/>
    </source>
</evidence>
<dbReference type="InterPro" id="IPR011045">
    <property type="entry name" value="N2O_reductase_N"/>
</dbReference>
<dbReference type="SUPFAM" id="SSF50974">
    <property type="entry name" value="Nitrous oxide reductase, N-terminal domain"/>
    <property type="match status" value="1"/>
</dbReference>
<dbReference type="InterPro" id="IPR051200">
    <property type="entry name" value="Host-pathogen_enzymatic-act"/>
</dbReference>
<dbReference type="PANTHER" id="PTHR47197">
    <property type="entry name" value="PROTEIN NIRF"/>
    <property type="match status" value="1"/>
</dbReference>
<keyword evidence="2" id="KW-1185">Reference proteome</keyword>
<protein>
    <recommendedName>
        <fullName evidence="3">SMP-30/Gluconolactonase/LRE-like region domain-containing protein</fullName>
    </recommendedName>
</protein>
<accession>A0A1W6MYJ1</accession>
<evidence type="ECO:0000313" key="1">
    <source>
        <dbReference type="EMBL" id="ARN82660.1"/>
    </source>
</evidence>
<dbReference type="EMBL" id="CP019948">
    <property type="protein sequence ID" value="ARN82660.1"/>
    <property type="molecule type" value="Genomic_DNA"/>
</dbReference>
<dbReference type="NCBIfam" id="TIGR02276">
    <property type="entry name" value="beta_rpt_yvtn"/>
    <property type="match status" value="1"/>
</dbReference>
<organism evidence="1 2">
    <name type="scientific">Methylocystis bryophila</name>
    <dbReference type="NCBI Taxonomy" id="655015"/>
    <lineage>
        <taxon>Bacteria</taxon>
        <taxon>Pseudomonadati</taxon>
        <taxon>Pseudomonadota</taxon>
        <taxon>Alphaproteobacteria</taxon>
        <taxon>Hyphomicrobiales</taxon>
        <taxon>Methylocystaceae</taxon>
        <taxon>Methylocystis</taxon>
    </lineage>
</organism>
<proteinExistence type="predicted"/>
<reference evidence="1 2" key="1">
    <citation type="submission" date="2017-02" db="EMBL/GenBank/DDBJ databases">
        <authorList>
            <person name="Peterson S.W."/>
        </authorList>
    </citation>
    <scope>NUCLEOTIDE SEQUENCE [LARGE SCALE GENOMIC DNA]</scope>
    <source>
        <strain evidence="1 2">S285</strain>
    </source>
</reference>
<name>A0A1W6MYJ1_9HYPH</name>
<dbReference type="Gene3D" id="2.130.10.10">
    <property type="entry name" value="YVTN repeat-like/Quinoprotein amine dehydrogenase"/>
    <property type="match status" value="4"/>
</dbReference>
<dbReference type="AlphaFoldDB" id="A0A1W6MYJ1"/>
<dbReference type="InterPro" id="IPR011964">
    <property type="entry name" value="YVTN_b-propeller_repeat"/>
</dbReference>
<evidence type="ECO:0000313" key="2">
    <source>
        <dbReference type="Proteomes" id="UP000193978"/>
    </source>
</evidence>
<sequence>MAAWGCFVVAALAAPVRAEDAKAPSAEVVSIVPMSPEPYSTNVGIDDVQVNAKTGRVYVSNTSAITVLDGDTDTIIKVIPIPAGTAPNVNGYYGIYQSCVDDRTNTVYSLSENGVVTVIDGATNSVTGTFAPWPTNTITNVDGMVCNPETGKLYMILYNNQGNRIVVWDTRKQAIAATIFVTSNPHEWMAVNRKTNRIYAQTIYDGLVVIDGATDTVIDRIVAGQGPQPPGCLATNNCVSQGSWLDQVAVDENTNRVYVVGINDGSLTTIDGATDKVIGLDFFNWFTYVLALDPVRKRIYQFDVSFDTMAVIDSVSGKRTANVGVGPGPFPLGCNAGWVVLNPNASCLVTVSASLGSIGAAAVNPVNGKIYVGYGGQYVGPGSSPFLSNVPNAYSYLYVLKPTETKLPGDADDARPPRAALAGTATLAAGAGAIDAAFDARANKLYIANSGANSVSALDPLTGAVTATIPVGASPRAIAINESANTLYTYNGDGSVSVLDGAHGSRLANFTADAVATGVLGLNPQGLVHSRRTGKLYAVNGFSQIDVIDPVSQRVLKSIPDPDAGGVAINQRTNMIYVSQFSEGTVWVIDGATDRKIGVIGGVGQPALPAGCYQSAGGPNSCLQMSSGLTKVAIDEELNRVYVLGQNDGRVVTIDGERNVVLGMDYVQPDDYGLAVDPRRHNVFVSNFVTPALWLFDGRTGRLGSTVNFNSRLCDTAQTPCFDQVDLKSVTVNPATGQVFVLDQGDLNPQTTSRVFVVDAKGGL</sequence>
<dbReference type="InterPro" id="IPR015943">
    <property type="entry name" value="WD40/YVTN_repeat-like_dom_sf"/>
</dbReference>
<dbReference type="Proteomes" id="UP000193978">
    <property type="component" value="Chromosome"/>
</dbReference>
<dbReference type="KEGG" id="mbry:B1812_17910"/>
<dbReference type="SUPFAM" id="SSF75011">
    <property type="entry name" value="3-carboxy-cis,cis-mucoante lactonizing enzyme"/>
    <property type="match status" value="1"/>
</dbReference>
<dbReference type="STRING" id="655015.B1812_17910"/>
<gene>
    <name evidence="1" type="ORF">B1812_17910</name>
</gene>